<dbReference type="Pfam" id="PF00497">
    <property type="entry name" value="SBP_bac_3"/>
    <property type="match status" value="1"/>
</dbReference>
<organism evidence="2 3">
    <name type="scientific">Vibrio fortis</name>
    <dbReference type="NCBI Taxonomy" id="212667"/>
    <lineage>
        <taxon>Bacteria</taxon>
        <taxon>Pseudomonadati</taxon>
        <taxon>Pseudomonadota</taxon>
        <taxon>Gammaproteobacteria</taxon>
        <taxon>Vibrionales</taxon>
        <taxon>Vibrionaceae</taxon>
        <taxon>Vibrio</taxon>
    </lineage>
</organism>
<dbReference type="PANTHER" id="PTHR38834">
    <property type="entry name" value="PERIPLASMIC SUBSTRATE BINDING PROTEIN FAMILY 3"/>
    <property type="match status" value="1"/>
</dbReference>
<keyword evidence="3" id="KW-1185">Reference proteome</keyword>
<dbReference type="Proteomes" id="UP000027219">
    <property type="component" value="Unassembled WGS sequence"/>
</dbReference>
<evidence type="ECO:0000313" key="3">
    <source>
        <dbReference type="Proteomes" id="UP000027219"/>
    </source>
</evidence>
<gene>
    <name evidence="2" type="ORF">VFDL14_21675</name>
</gene>
<name>A0A066UK97_9VIBR</name>
<dbReference type="InterPro" id="IPR001638">
    <property type="entry name" value="Solute-binding_3/MltF_N"/>
</dbReference>
<dbReference type="Gene3D" id="3.40.190.10">
    <property type="entry name" value="Periplasmic binding protein-like II"/>
    <property type="match status" value="2"/>
</dbReference>
<accession>A0A066UK97</accession>
<dbReference type="PANTHER" id="PTHR38834:SF3">
    <property type="entry name" value="SOLUTE-BINDING PROTEIN FAMILY 3_N-TERMINAL DOMAIN-CONTAINING PROTEIN"/>
    <property type="match status" value="1"/>
</dbReference>
<comment type="caution">
    <text evidence="2">The sequence shown here is derived from an EMBL/GenBank/DDBJ whole genome shotgun (WGS) entry which is preliminary data.</text>
</comment>
<dbReference type="SUPFAM" id="SSF53850">
    <property type="entry name" value="Periplasmic binding protein-like II"/>
    <property type="match status" value="1"/>
</dbReference>
<protein>
    <recommendedName>
        <fullName evidence="1">Solute-binding protein family 3/N-terminal domain-containing protein</fullName>
    </recommendedName>
</protein>
<proteinExistence type="predicted"/>
<evidence type="ECO:0000313" key="2">
    <source>
        <dbReference type="EMBL" id="KDN27490.1"/>
    </source>
</evidence>
<feature type="domain" description="Solute-binding protein family 3/N-terminal" evidence="1">
    <location>
        <begin position="55"/>
        <end position="248"/>
    </location>
</feature>
<dbReference type="STRING" id="212667.VFDL14_21675"/>
<dbReference type="AlphaFoldDB" id="A0A066UK97"/>
<evidence type="ECO:0000259" key="1">
    <source>
        <dbReference type="Pfam" id="PF00497"/>
    </source>
</evidence>
<dbReference type="EMBL" id="JFFR01000027">
    <property type="protein sequence ID" value="KDN27490.1"/>
    <property type="molecule type" value="Genomic_DNA"/>
</dbReference>
<sequence length="254" mass="29050">MEKDISKVSSISRNTFLLPRTLKAAALNAAMIIATVSVATSAQAIERLTLATQIWTPYQTVDENGEIGGVAVDRVKCALRRMGQPYEIRVMRWDKAQLMVETGEMHGFFSGSANSRRAKYATASEPLVSEYLAWFIAPNIYADINDETTKFSLRFGAKFNTNKWLSLKRDGYNVIRKPRDADSLLQMLWKGDLDVAYEYELVFEDSLKKAGIPVDYFQKVRIKKQDLMVHFSNDFLRESPGFLDRFNRSLRKCY</sequence>
<reference evidence="2 3" key="1">
    <citation type="submission" date="2014-02" db="EMBL/GenBank/DDBJ databases">
        <title>Vibrio fortis Dalian14 Genome Sequencing.</title>
        <authorList>
            <person name="Wang Y."/>
            <person name="Song L."/>
            <person name="Liu G."/>
            <person name="Ding J."/>
        </authorList>
    </citation>
    <scope>NUCLEOTIDE SEQUENCE [LARGE SCALE GENOMIC DNA]</scope>
    <source>
        <strain evidence="2 3">Dalian14</strain>
    </source>
</reference>